<organism evidence="1 2">
    <name type="scientific">Dreissena polymorpha</name>
    <name type="common">Zebra mussel</name>
    <name type="synonym">Mytilus polymorpha</name>
    <dbReference type="NCBI Taxonomy" id="45954"/>
    <lineage>
        <taxon>Eukaryota</taxon>
        <taxon>Metazoa</taxon>
        <taxon>Spiralia</taxon>
        <taxon>Lophotrochozoa</taxon>
        <taxon>Mollusca</taxon>
        <taxon>Bivalvia</taxon>
        <taxon>Autobranchia</taxon>
        <taxon>Heteroconchia</taxon>
        <taxon>Euheterodonta</taxon>
        <taxon>Imparidentia</taxon>
        <taxon>Neoheterodontei</taxon>
        <taxon>Myida</taxon>
        <taxon>Dreissenoidea</taxon>
        <taxon>Dreissenidae</taxon>
        <taxon>Dreissena</taxon>
    </lineage>
</organism>
<protein>
    <submittedName>
        <fullName evidence="1">Uncharacterized protein</fullName>
    </submittedName>
</protein>
<proteinExistence type="predicted"/>
<gene>
    <name evidence="1" type="ORF">DPMN_169469</name>
</gene>
<keyword evidence="2" id="KW-1185">Reference proteome</keyword>
<comment type="caution">
    <text evidence="1">The sequence shown here is derived from an EMBL/GenBank/DDBJ whole genome shotgun (WGS) entry which is preliminary data.</text>
</comment>
<reference evidence="1" key="2">
    <citation type="submission" date="2020-11" db="EMBL/GenBank/DDBJ databases">
        <authorList>
            <person name="McCartney M.A."/>
            <person name="Auch B."/>
            <person name="Kono T."/>
            <person name="Mallez S."/>
            <person name="Becker A."/>
            <person name="Gohl D.M."/>
            <person name="Silverstein K.A.T."/>
            <person name="Koren S."/>
            <person name="Bechman K.B."/>
            <person name="Herman A."/>
            <person name="Abrahante J.E."/>
            <person name="Garbe J."/>
        </authorList>
    </citation>
    <scope>NUCLEOTIDE SEQUENCE</scope>
    <source>
        <strain evidence="1">Duluth1</strain>
        <tissue evidence="1">Whole animal</tissue>
    </source>
</reference>
<evidence type="ECO:0000313" key="1">
    <source>
        <dbReference type="EMBL" id="KAH3768257.1"/>
    </source>
</evidence>
<sequence length="134" mass="15183">MTVPICSYRQVLDWYGFKNVREAATTNLPPIGLLRFVLYELCHSAQTNMPANKCIFQKGWLLKYPWVVDIADSKVKASCKELRTGIEIDSMGDSALKSHLKCSLSVKQIHSVNPIHSDVLHKTKKLHLTDCQIN</sequence>
<dbReference type="AlphaFoldDB" id="A0A9D4DXZ6"/>
<reference evidence="1" key="1">
    <citation type="journal article" date="2019" name="bioRxiv">
        <title>The Genome of the Zebra Mussel, Dreissena polymorpha: A Resource for Invasive Species Research.</title>
        <authorList>
            <person name="McCartney M.A."/>
            <person name="Auch B."/>
            <person name="Kono T."/>
            <person name="Mallez S."/>
            <person name="Zhang Y."/>
            <person name="Obille A."/>
            <person name="Becker A."/>
            <person name="Abrahante J.E."/>
            <person name="Garbe J."/>
            <person name="Badalamenti J.P."/>
            <person name="Herman A."/>
            <person name="Mangelson H."/>
            <person name="Liachko I."/>
            <person name="Sullivan S."/>
            <person name="Sone E.D."/>
            <person name="Koren S."/>
            <person name="Silverstein K.A.T."/>
            <person name="Beckman K.B."/>
            <person name="Gohl D.M."/>
        </authorList>
    </citation>
    <scope>NUCLEOTIDE SEQUENCE</scope>
    <source>
        <strain evidence="1">Duluth1</strain>
        <tissue evidence="1">Whole animal</tissue>
    </source>
</reference>
<name>A0A9D4DXZ6_DREPO</name>
<dbReference type="EMBL" id="JAIWYP010000009">
    <property type="protein sequence ID" value="KAH3768257.1"/>
    <property type="molecule type" value="Genomic_DNA"/>
</dbReference>
<dbReference type="Proteomes" id="UP000828390">
    <property type="component" value="Unassembled WGS sequence"/>
</dbReference>
<accession>A0A9D4DXZ6</accession>
<evidence type="ECO:0000313" key="2">
    <source>
        <dbReference type="Proteomes" id="UP000828390"/>
    </source>
</evidence>